<dbReference type="EMBL" id="CP034086">
    <property type="protein sequence ID" value="AZG76190.1"/>
    <property type="molecule type" value="Genomic_DNA"/>
</dbReference>
<dbReference type="Pfam" id="PF00149">
    <property type="entry name" value="Metallophos"/>
    <property type="match status" value="1"/>
</dbReference>
<dbReference type="InterPro" id="IPR041796">
    <property type="entry name" value="Mre11_N"/>
</dbReference>
<keyword evidence="7" id="KW-0255">Endonuclease</keyword>
<evidence type="ECO:0000256" key="5">
    <source>
        <dbReference type="ARBA" id="ARBA00022801"/>
    </source>
</evidence>
<dbReference type="RefSeq" id="WP_124738014.1">
    <property type="nucleotide sequence ID" value="NZ_CP034086.1"/>
</dbReference>
<dbReference type="GO" id="GO:0006260">
    <property type="term" value="P:DNA replication"/>
    <property type="evidence" value="ECO:0007669"/>
    <property type="project" value="UniProtKB-KW"/>
</dbReference>
<feature type="domain" description="Nuclease SbcCD subunit D C-terminal" evidence="9">
    <location>
        <begin position="291"/>
        <end position="392"/>
    </location>
</feature>
<keyword evidence="7" id="KW-0235">DNA replication</keyword>
<evidence type="ECO:0000256" key="1">
    <source>
        <dbReference type="ARBA" id="ARBA00010555"/>
    </source>
</evidence>
<reference evidence="10 11" key="1">
    <citation type="submission" date="2018-11" db="EMBL/GenBank/DDBJ databases">
        <title>Genome squencing of methanotrophic bacteria isolated from alkaline groundwater in Korea.</title>
        <authorList>
            <person name="Nguyen L.N."/>
        </authorList>
    </citation>
    <scope>NUCLEOTIDE SEQUENCE [LARGE SCALE GENOMIC DNA]</scope>
    <source>
        <strain evidence="10 11">GW6</strain>
    </source>
</reference>
<dbReference type="Proteomes" id="UP000273982">
    <property type="component" value="Chromosome"/>
</dbReference>
<dbReference type="InterPro" id="IPR004843">
    <property type="entry name" value="Calcineurin-like_PHP"/>
</dbReference>
<evidence type="ECO:0000256" key="7">
    <source>
        <dbReference type="RuleBase" id="RU363069"/>
    </source>
</evidence>
<accession>A0A3G8M549</accession>
<evidence type="ECO:0000256" key="3">
    <source>
        <dbReference type="ARBA" id="ARBA00013365"/>
    </source>
</evidence>
<dbReference type="AlphaFoldDB" id="A0A3G8M549"/>
<comment type="subunit">
    <text evidence="2 7">Heterodimer of SbcC and SbcD.</text>
</comment>
<dbReference type="PANTHER" id="PTHR30337">
    <property type="entry name" value="COMPONENT OF ATP-DEPENDENT DSDNA EXONUCLEASE"/>
    <property type="match status" value="1"/>
</dbReference>
<keyword evidence="4 7" id="KW-0540">Nuclease</keyword>
<gene>
    <name evidence="7" type="primary">sbcD</name>
    <name evidence="10" type="ORF">EHO51_05280</name>
</gene>
<dbReference type="GO" id="GO:0004519">
    <property type="term" value="F:endonuclease activity"/>
    <property type="evidence" value="ECO:0007669"/>
    <property type="project" value="UniProtKB-KW"/>
</dbReference>
<evidence type="ECO:0000256" key="2">
    <source>
        <dbReference type="ARBA" id="ARBA00011322"/>
    </source>
</evidence>
<name>A0A3G8M549_9HYPH</name>
<comment type="function">
    <text evidence="7">SbcCD cleaves DNA hairpin structures. These structures can inhibit DNA replication and are intermediates in certain DNA recombination reactions. The complex acts as a 3'-&gt;5' double strand exonuclease that can open hairpins. It also has a 5' single-strand endonuclease activity.</text>
</comment>
<keyword evidence="6 7" id="KW-0269">Exonuclease</keyword>
<dbReference type="Gene3D" id="3.60.21.10">
    <property type="match status" value="1"/>
</dbReference>
<dbReference type="PANTHER" id="PTHR30337:SF0">
    <property type="entry name" value="NUCLEASE SBCCD SUBUNIT D"/>
    <property type="match status" value="1"/>
</dbReference>
<dbReference type="InterPro" id="IPR004593">
    <property type="entry name" value="SbcD"/>
</dbReference>
<dbReference type="InterPro" id="IPR026843">
    <property type="entry name" value="SbcD_C"/>
</dbReference>
<evidence type="ECO:0000256" key="4">
    <source>
        <dbReference type="ARBA" id="ARBA00022722"/>
    </source>
</evidence>
<sequence>MPTADGLLPTAGVIRLLHTADWHLGATLQGWSREAEHRDALAQLVAIARERAVDAVIVAGDIFDSLNPSADAQRLLYDTLRDLRVACPHARIALVAGNHDPAARLEAPRALFEMADVVSIGAFARRDGAFDARAHLSPIRDASGRIGAHLLALPYPRAVDLPVTIGGGAASAVREAYREAVESARREIGMAPLIVTGHLHVAGALESEGSERRILVGGEHALPSDMFSPDIAYVALGHLHRPQSVDRETIRYSGSLIPMSKTEIGYAHGVSIIDVDDSGAVVVQHAPIIRPVRHLRAPASGALSVTELEAALGALDLDASAPMDAWPFAHLAIRVDGPAVGLKAELDAICEKFPLRVVSTSVERPQAPAAAPTPLRLAERKPMELFREAFEQAHGVAPTDNHFDCFERLLQEA</sequence>
<dbReference type="KEGG" id="mros:EHO51_05280"/>
<dbReference type="SUPFAM" id="SSF56300">
    <property type="entry name" value="Metallo-dependent phosphatases"/>
    <property type="match status" value="1"/>
</dbReference>
<dbReference type="InterPro" id="IPR029052">
    <property type="entry name" value="Metallo-depent_PP-like"/>
</dbReference>
<dbReference type="GO" id="GO:0006310">
    <property type="term" value="P:DNA recombination"/>
    <property type="evidence" value="ECO:0007669"/>
    <property type="project" value="UniProtKB-KW"/>
</dbReference>
<evidence type="ECO:0000313" key="10">
    <source>
        <dbReference type="EMBL" id="AZG76190.1"/>
    </source>
</evidence>
<dbReference type="Pfam" id="PF12320">
    <property type="entry name" value="SbcD_C"/>
    <property type="match status" value="1"/>
</dbReference>
<proteinExistence type="inferred from homology"/>
<evidence type="ECO:0000259" key="8">
    <source>
        <dbReference type="Pfam" id="PF00149"/>
    </source>
</evidence>
<comment type="similarity">
    <text evidence="1 7">Belongs to the SbcD family.</text>
</comment>
<dbReference type="CDD" id="cd00840">
    <property type="entry name" value="MPP_Mre11_N"/>
    <property type="match status" value="1"/>
</dbReference>
<dbReference type="InterPro" id="IPR050535">
    <property type="entry name" value="DNA_Repair-Maintenance_Comp"/>
</dbReference>
<keyword evidence="5 7" id="KW-0378">Hydrolase</keyword>
<keyword evidence="7" id="KW-0233">DNA recombination</keyword>
<feature type="domain" description="Calcineurin-like phosphoesterase" evidence="8">
    <location>
        <begin position="14"/>
        <end position="242"/>
    </location>
</feature>
<protein>
    <recommendedName>
        <fullName evidence="3 7">Nuclease SbcCD subunit D</fullName>
    </recommendedName>
</protein>
<dbReference type="GO" id="GO:0008408">
    <property type="term" value="F:3'-5' exonuclease activity"/>
    <property type="evidence" value="ECO:0007669"/>
    <property type="project" value="InterPro"/>
</dbReference>
<evidence type="ECO:0000313" key="11">
    <source>
        <dbReference type="Proteomes" id="UP000273982"/>
    </source>
</evidence>
<evidence type="ECO:0000256" key="6">
    <source>
        <dbReference type="ARBA" id="ARBA00022839"/>
    </source>
</evidence>
<dbReference type="NCBIfam" id="TIGR00619">
    <property type="entry name" value="sbcd"/>
    <property type="match status" value="1"/>
</dbReference>
<evidence type="ECO:0000259" key="9">
    <source>
        <dbReference type="Pfam" id="PF12320"/>
    </source>
</evidence>
<organism evidence="10 11">
    <name type="scientific">Methylocystis rosea</name>
    <dbReference type="NCBI Taxonomy" id="173366"/>
    <lineage>
        <taxon>Bacteria</taxon>
        <taxon>Pseudomonadati</taxon>
        <taxon>Pseudomonadota</taxon>
        <taxon>Alphaproteobacteria</taxon>
        <taxon>Hyphomicrobiales</taxon>
        <taxon>Methylocystaceae</taxon>
        <taxon>Methylocystis</taxon>
    </lineage>
</organism>